<feature type="compositionally biased region" description="Basic and acidic residues" evidence="1">
    <location>
        <begin position="61"/>
        <end position="71"/>
    </location>
</feature>
<dbReference type="EMBL" id="SJKA01000019">
    <property type="protein sequence ID" value="TCC21651.1"/>
    <property type="molecule type" value="Genomic_DNA"/>
</dbReference>
<dbReference type="Proteomes" id="UP000292695">
    <property type="component" value="Unassembled WGS sequence"/>
</dbReference>
<sequence>MNIAEPEELSEPHSSLRPALTYDHVDQKINVEVDPNLNPEALEPVIEWTGARPSVRYQLRRPPDDQVDLGHADQQAAGNQGVGSLHGAENHQQVKEVTIRCGDEPTPDRVSWARQVVELEDEMSRLVDMYSHVQGLSSNLTRSSGTSSSAS</sequence>
<evidence type="ECO:0000313" key="3">
    <source>
        <dbReference type="Proteomes" id="UP000292695"/>
    </source>
</evidence>
<dbReference type="RefSeq" id="WP_131295452.1">
    <property type="nucleotide sequence ID" value="NZ_SJKA01000019.1"/>
</dbReference>
<name>A0A4R0I3Q4_9ACTN</name>
<accession>A0A4R0I3Q4</accession>
<comment type="caution">
    <text evidence="2">The sequence shown here is derived from an EMBL/GenBank/DDBJ whole genome shotgun (WGS) entry which is preliminary data.</text>
</comment>
<evidence type="ECO:0000313" key="2">
    <source>
        <dbReference type="EMBL" id="TCC21651.1"/>
    </source>
</evidence>
<feature type="region of interest" description="Disordered" evidence="1">
    <location>
        <begin position="61"/>
        <end position="85"/>
    </location>
</feature>
<keyword evidence="3" id="KW-1185">Reference proteome</keyword>
<protein>
    <submittedName>
        <fullName evidence="2">Uncharacterized protein</fullName>
    </submittedName>
</protein>
<dbReference type="AlphaFoldDB" id="A0A4R0I3Q4"/>
<reference evidence="2 3" key="1">
    <citation type="submission" date="2019-02" db="EMBL/GenBank/DDBJ databases">
        <title>Kribbella capetownensis sp. nov. and Kribbella speibonae sp. nov., isolated from soil.</title>
        <authorList>
            <person name="Curtis S.M."/>
            <person name="Norton I."/>
            <person name="Everest G.J."/>
            <person name="Meyers P.R."/>
        </authorList>
    </citation>
    <scope>NUCLEOTIDE SEQUENCE [LARGE SCALE GENOMIC DNA]</scope>
    <source>
        <strain evidence="2 3">DSM 27082</strain>
    </source>
</reference>
<gene>
    <name evidence="2" type="ORF">E0H50_35845</name>
</gene>
<proteinExistence type="predicted"/>
<feature type="region of interest" description="Disordered" evidence="1">
    <location>
        <begin position="1"/>
        <end position="21"/>
    </location>
</feature>
<organism evidence="2 3">
    <name type="scientific">Kribbella sindirgiensis</name>
    <dbReference type="NCBI Taxonomy" id="1124744"/>
    <lineage>
        <taxon>Bacteria</taxon>
        <taxon>Bacillati</taxon>
        <taxon>Actinomycetota</taxon>
        <taxon>Actinomycetes</taxon>
        <taxon>Propionibacteriales</taxon>
        <taxon>Kribbellaceae</taxon>
        <taxon>Kribbella</taxon>
    </lineage>
</organism>
<evidence type="ECO:0000256" key="1">
    <source>
        <dbReference type="SAM" id="MobiDB-lite"/>
    </source>
</evidence>